<reference evidence="2 3" key="1">
    <citation type="journal article" date="2013" name="Science">
        <title>Pandoraviruses: amoeba viruses with genomes up to 2.5 Mb reaching that of parasitic eukaryotes.</title>
        <authorList>
            <person name="Philippe N."/>
            <person name="Legendre M."/>
            <person name="Doutre G."/>
            <person name="Coute Y."/>
            <person name="Poirot O."/>
            <person name="Lescot M."/>
            <person name="Arslan D."/>
            <person name="Seltzer V."/>
            <person name="Bertaux L."/>
            <person name="Bruley C."/>
            <person name="Garin J."/>
            <person name="Claverie J.M."/>
            <person name="Abergel C."/>
        </authorList>
    </citation>
    <scope>NUCLEOTIDE SEQUENCE [LARGE SCALE GENOMIC DNA]</scope>
</reference>
<evidence type="ECO:0000313" key="3">
    <source>
        <dbReference type="Proteomes" id="UP000204584"/>
    </source>
</evidence>
<dbReference type="Proteomes" id="UP000204584">
    <property type="component" value="Segment"/>
</dbReference>
<feature type="compositionally biased region" description="Acidic residues" evidence="1">
    <location>
        <begin position="105"/>
        <end position="129"/>
    </location>
</feature>
<dbReference type="EMBL" id="KC977571">
    <property type="protein sequence ID" value="AGO83398.1"/>
    <property type="molecule type" value="Genomic_DNA"/>
</dbReference>
<name>S4VSW7_9VIRU</name>
<sequence>MAATPGRAEAVGPAKKRLGLCGMCEDYRVTPQDDADGHMLFTTDGDAWPLCGVCVDEADRSSDGCAFCLGSVPDTDRVRPTAAISLYQGDSVAGICDGCFPYDLGESDDDGDDDDDDADDAGDDEDDES</sequence>
<feature type="region of interest" description="Disordered" evidence="1">
    <location>
        <begin position="103"/>
        <end position="129"/>
    </location>
</feature>
<gene>
    <name evidence="2" type="ORF">psal_cds_28</name>
</gene>
<protein>
    <submittedName>
        <fullName evidence="2">Uncharacterized protein</fullName>
    </submittedName>
</protein>
<proteinExistence type="predicted"/>
<dbReference type="GeneID" id="16605185"/>
<organism evidence="2 3">
    <name type="scientific">Pandoravirus salinus</name>
    <dbReference type="NCBI Taxonomy" id="1349410"/>
    <lineage>
        <taxon>Viruses</taxon>
        <taxon>Pandoravirus</taxon>
    </lineage>
</organism>
<dbReference type="KEGG" id="vg:16605185"/>
<dbReference type="RefSeq" id="YP_008436460.1">
    <property type="nucleotide sequence ID" value="NC_022098.1"/>
</dbReference>
<evidence type="ECO:0000256" key="1">
    <source>
        <dbReference type="SAM" id="MobiDB-lite"/>
    </source>
</evidence>
<keyword evidence="3" id="KW-1185">Reference proteome</keyword>
<evidence type="ECO:0000313" key="2">
    <source>
        <dbReference type="EMBL" id="AGO83398.1"/>
    </source>
</evidence>
<accession>S4VSW7</accession>